<evidence type="ECO:0000256" key="1">
    <source>
        <dbReference type="ARBA" id="ARBA00022837"/>
    </source>
</evidence>
<dbReference type="InterPro" id="IPR001283">
    <property type="entry name" value="CRISP-related"/>
</dbReference>
<dbReference type="EMBL" id="CAMXCT010004379">
    <property type="protein sequence ID" value="CAI4008780.1"/>
    <property type="molecule type" value="Genomic_DNA"/>
</dbReference>
<reference evidence="4 5" key="2">
    <citation type="submission" date="2024-05" db="EMBL/GenBank/DDBJ databases">
        <authorList>
            <person name="Chen Y."/>
            <person name="Shah S."/>
            <person name="Dougan E. K."/>
            <person name="Thang M."/>
            <person name="Chan C."/>
        </authorList>
    </citation>
    <scope>NUCLEOTIDE SEQUENCE [LARGE SCALE GENOMIC DNA]</scope>
</reference>
<evidence type="ECO:0000313" key="4">
    <source>
        <dbReference type="EMBL" id="CAL4796092.1"/>
    </source>
</evidence>
<reference evidence="3" key="1">
    <citation type="submission" date="2022-10" db="EMBL/GenBank/DDBJ databases">
        <authorList>
            <person name="Chen Y."/>
            <person name="Dougan E. K."/>
            <person name="Chan C."/>
            <person name="Rhodes N."/>
            <person name="Thang M."/>
        </authorList>
    </citation>
    <scope>NUCLEOTIDE SEQUENCE</scope>
</reference>
<dbReference type="InterPro" id="IPR018247">
    <property type="entry name" value="EF_Hand_1_Ca_BS"/>
</dbReference>
<gene>
    <name evidence="3" type="ORF">C1SCF055_LOCUS34186</name>
</gene>
<name>A0A9P1DEI7_9DINO</name>
<proteinExistence type="predicted"/>
<feature type="domain" description="EF-hand" evidence="2">
    <location>
        <begin position="125"/>
        <end position="160"/>
    </location>
</feature>
<dbReference type="AlphaFoldDB" id="A0A9P1DEI7"/>
<dbReference type="InterPro" id="IPR036249">
    <property type="entry name" value="Thioredoxin-like_sf"/>
</dbReference>
<sequence>MAELVVYGRESCSACKRFRGSCEHHGIKYRFADIDSGSNKAEMLRKLRATEWFKGGKFGLPLVDVYGKLLERPSEAAVKAARDALPKDDQVENLKRHFKELDLNQDGLLSFQEMDELLQTLAPQLSQGQRQKLFCAADVNQNGVVELEEFIDFVMYGKVAVAKISTESLADTETSHEEVAVAKISTESLADTETSHEEVGSTAHWPETKYGTWSHWKENTLEAHNIARRQHGVPDLAWSDECYDLAKKQAQACQAAGQMLRGHCDGASGRHGQNLYWNPCSCPHPNVILSSWLSEAERPGYDFAGSGPAPGTEQFSQVVWKATRQVAMALSEDEKFCVANYFPAGNAGNFKENVFPKGTAVPKAFAGALAAAKGAATAEATFVTSPEGVETLKVRRFPHPTIDEILDSCPGNDFKEKIEEAFQQGADLVTIDRVHKPPRIHIRVIASKNSKILTQFRRGFGG</sequence>
<dbReference type="PROSITE" id="PS00018">
    <property type="entry name" value="EF_HAND_1"/>
    <property type="match status" value="2"/>
</dbReference>
<dbReference type="Gene3D" id="3.40.30.10">
    <property type="entry name" value="Glutaredoxin"/>
    <property type="match status" value="1"/>
</dbReference>
<evidence type="ECO:0000259" key="2">
    <source>
        <dbReference type="PROSITE" id="PS50222"/>
    </source>
</evidence>
<dbReference type="OrthoDB" id="337038at2759"/>
<dbReference type="SUPFAM" id="SSF52833">
    <property type="entry name" value="Thioredoxin-like"/>
    <property type="match status" value="1"/>
</dbReference>
<dbReference type="PROSITE" id="PS50222">
    <property type="entry name" value="EF_HAND_2"/>
    <property type="match status" value="2"/>
</dbReference>
<organism evidence="3">
    <name type="scientific">Cladocopium goreaui</name>
    <dbReference type="NCBI Taxonomy" id="2562237"/>
    <lineage>
        <taxon>Eukaryota</taxon>
        <taxon>Sar</taxon>
        <taxon>Alveolata</taxon>
        <taxon>Dinophyceae</taxon>
        <taxon>Suessiales</taxon>
        <taxon>Symbiodiniaceae</taxon>
        <taxon>Cladocopium</taxon>
    </lineage>
</organism>
<dbReference type="InterPro" id="IPR035940">
    <property type="entry name" value="CAP_sf"/>
</dbReference>
<dbReference type="Gene3D" id="1.10.238.10">
    <property type="entry name" value="EF-hand"/>
    <property type="match status" value="1"/>
</dbReference>
<dbReference type="SMART" id="SM00054">
    <property type="entry name" value="EFh"/>
    <property type="match status" value="2"/>
</dbReference>
<dbReference type="Gene3D" id="3.40.33.10">
    <property type="entry name" value="CAP"/>
    <property type="match status" value="1"/>
</dbReference>
<dbReference type="SUPFAM" id="SSF47473">
    <property type="entry name" value="EF-hand"/>
    <property type="match status" value="1"/>
</dbReference>
<feature type="domain" description="EF-hand" evidence="2">
    <location>
        <begin position="89"/>
        <end position="124"/>
    </location>
</feature>
<dbReference type="Pfam" id="PF00188">
    <property type="entry name" value="CAP"/>
    <property type="match status" value="1"/>
</dbReference>
<evidence type="ECO:0000313" key="5">
    <source>
        <dbReference type="Proteomes" id="UP001152797"/>
    </source>
</evidence>
<dbReference type="Pfam" id="PF13499">
    <property type="entry name" value="EF-hand_7"/>
    <property type="match status" value="1"/>
</dbReference>
<dbReference type="EMBL" id="CAMXCT020004379">
    <property type="protein sequence ID" value="CAL1162155.1"/>
    <property type="molecule type" value="Genomic_DNA"/>
</dbReference>
<protein>
    <submittedName>
        <fullName evidence="4">Golgi-associated plant pathogenesis-related protein 1 (GAPR-1) (Golgi-associated PR-1 protein) (Glioma pathogenesis-related protein 2) (GliPR 2)</fullName>
    </submittedName>
</protein>
<dbReference type="EMBL" id="CAMXCT030004379">
    <property type="protein sequence ID" value="CAL4796092.1"/>
    <property type="molecule type" value="Genomic_DNA"/>
</dbReference>
<dbReference type="InterPro" id="IPR014044">
    <property type="entry name" value="CAP_dom"/>
</dbReference>
<dbReference type="Proteomes" id="UP001152797">
    <property type="component" value="Unassembled WGS sequence"/>
</dbReference>
<comment type="caution">
    <text evidence="3">The sequence shown here is derived from an EMBL/GenBank/DDBJ whole genome shotgun (WGS) entry which is preliminary data.</text>
</comment>
<keyword evidence="1" id="KW-0106">Calcium</keyword>
<dbReference type="GO" id="GO:0005509">
    <property type="term" value="F:calcium ion binding"/>
    <property type="evidence" value="ECO:0007669"/>
    <property type="project" value="InterPro"/>
</dbReference>
<dbReference type="InterPro" id="IPR002048">
    <property type="entry name" value="EF_hand_dom"/>
</dbReference>
<dbReference type="SUPFAM" id="SSF55797">
    <property type="entry name" value="PR-1-like"/>
    <property type="match status" value="1"/>
</dbReference>
<accession>A0A9P1DEI7</accession>
<dbReference type="InterPro" id="IPR011992">
    <property type="entry name" value="EF-hand-dom_pair"/>
</dbReference>
<dbReference type="SMART" id="SM00198">
    <property type="entry name" value="SCP"/>
    <property type="match status" value="1"/>
</dbReference>
<keyword evidence="5" id="KW-1185">Reference proteome</keyword>
<evidence type="ECO:0000313" key="3">
    <source>
        <dbReference type="EMBL" id="CAI4008780.1"/>
    </source>
</evidence>
<dbReference type="CDD" id="cd00051">
    <property type="entry name" value="EFh"/>
    <property type="match status" value="1"/>
</dbReference>
<dbReference type="PANTHER" id="PTHR10334">
    <property type="entry name" value="CYSTEINE-RICH SECRETORY PROTEIN-RELATED"/>
    <property type="match status" value="1"/>
</dbReference>